<dbReference type="InterPro" id="IPR032106">
    <property type="entry name" value="2-oxogl_dehyd_N"/>
</dbReference>
<comment type="similarity">
    <text evidence="2">Belongs to the alpha-ketoglutarate dehydrogenase family.</text>
</comment>
<dbReference type="SUPFAM" id="SSF52518">
    <property type="entry name" value="Thiamin diphosphate-binding fold (THDP-binding)"/>
    <property type="match status" value="2"/>
</dbReference>
<dbReference type="AlphaFoldDB" id="A0A9Q0S4U7"/>
<dbReference type="GO" id="GO:0045252">
    <property type="term" value="C:oxoglutarate dehydrogenase complex"/>
    <property type="evidence" value="ECO:0007669"/>
    <property type="project" value="TreeGrafter"/>
</dbReference>
<dbReference type="NCBIfam" id="NF006914">
    <property type="entry name" value="PRK09404.1"/>
    <property type="match status" value="1"/>
</dbReference>
<name>A0A9Q0S4U7_9DIPT</name>
<evidence type="ECO:0000256" key="9">
    <source>
        <dbReference type="ARBA" id="ARBA00042984"/>
    </source>
</evidence>
<comment type="cofactor">
    <cofactor evidence="1">
        <name>thiamine diphosphate</name>
        <dbReference type="ChEBI" id="CHEBI:58937"/>
    </cofactor>
</comment>
<dbReference type="Pfam" id="PF02779">
    <property type="entry name" value="Transket_pyr"/>
    <property type="match status" value="1"/>
</dbReference>
<protein>
    <recommendedName>
        <fullName evidence="8">2-oxoglutarate dehydrogenase, mitochondrial</fullName>
        <ecNumber evidence="3">1.2.4.2</ecNumber>
    </recommendedName>
    <alternativeName>
        <fullName evidence="9">2-oxoglutarate dehydrogenase complex component E1</fullName>
    </alternativeName>
</protein>
<evidence type="ECO:0000256" key="6">
    <source>
        <dbReference type="ARBA" id="ARBA00023052"/>
    </source>
</evidence>
<dbReference type="InterPro" id="IPR031717">
    <property type="entry name" value="ODO-1/KGD_C"/>
</dbReference>
<dbReference type="Gene3D" id="1.10.287.1150">
    <property type="entry name" value="TPP helical domain"/>
    <property type="match status" value="1"/>
</dbReference>
<dbReference type="EC" id="1.2.4.2" evidence="3"/>
<dbReference type="GO" id="GO:0006099">
    <property type="term" value="P:tricarboxylic acid cycle"/>
    <property type="evidence" value="ECO:0007669"/>
    <property type="project" value="TreeGrafter"/>
</dbReference>
<gene>
    <name evidence="11" type="primary">sucA</name>
    <name evidence="11" type="ORF">Bhyg_00270</name>
</gene>
<dbReference type="Pfam" id="PF00676">
    <property type="entry name" value="E1_dh"/>
    <property type="match status" value="1"/>
</dbReference>
<dbReference type="InterPro" id="IPR042179">
    <property type="entry name" value="KGD_C_sf"/>
</dbReference>
<dbReference type="OrthoDB" id="413077at2759"/>
<dbReference type="PANTHER" id="PTHR23152">
    <property type="entry name" value="2-OXOGLUTARATE DEHYDROGENASE"/>
    <property type="match status" value="1"/>
</dbReference>
<proteinExistence type="inferred from homology"/>
<dbReference type="GO" id="GO:0005829">
    <property type="term" value="C:cytosol"/>
    <property type="evidence" value="ECO:0007669"/>
    <property type="project" value="TreeGrafter"/>
</dbReference>
<evidence type="ECO:0000259" key="10">
    <source>
        <dbReference type="SMART" id="SM00861"/>
    </source>
</evidence>
<dbReference type="NCBIfam" id="TIGR00239">
    <property type="entry name" value="2oxo_dh_E1"/>
    <property type="match status" value="1"/>
</dbReference>
<dbReference type="Gene3D" id="3.40.50.11610">
    <property type="entry name" value="Multifunctional 2-oxoglutarate metabolism enzyme, C-terminal domain"/>
    <property type="match status" value="1"/>
</dbReference>
<dbReference type="InterPro" id="IPR029061">
    <property type="entry name" value="THDP-binding"/>
</dbReference>
<dbReference type="NCBIfam" id="NF008907">
    <property type="entry name" value="PRK12270.1"/>
    <property type="match status" value="1"/>
</dbReference>
<evidence type="ECO:0000256" key="7">
    <source>
        <dbReference type="ARBA" id="ARBA00037426"/>
    </source>
</evidence>
<accession>A0A9Q0S4U7</accession>
<organism evidence="11 12">
    <name type="scientific">Pseudolycoriella hygida</name>
    <dbReference type="NCBI Taxonomy" id="35572"/>
    <lineage>
        <taxon>Eukaryota</taxon>
        <taxon>Metazoa</taxon>
        <taxon>Ecdysozoa</taxon>
        <taxon>Arthropoda</taxon>
        <taxon>Hexapoda</taxon>
        <taxon>Insecta</taxon>
        <taxon>Pterygota</taxon>
        <taxon>Neoptera</taxon>
        <taxon>Endopterygota</taxon>
        <taxon>Diptera</taxon>
        <taxon>Nematocera</taxon>
        <taxon>Sciaroidea</taxon>
        <taxon>Sciaridae</taxon>
        <taxon>Pseudolycoriella</taxon>
    </lineage>
</organism>
<dbReference type="InterPro" id="IPR005475">
    <property type="entry name" value="Transketolase-like_Pyr-bd"/>
</dbReference>
<evidence type="ECO:0000313" key="11">
    <source>
        <dbReference type="EMBL" id="KAJ6645069.1"/>
    </source>
</evidence>
<dbReference type="GO" id="GO:0030976">
    <property type="term" value="F:thiamine pyrophosphate binding"/>
    <property type="evidence" value="ECO:0007669"/>
    <property type="project" value="InterPro"/>
</dbReference>
<keyword evidence="6" id="KW-0786">Thiamine pyrophosphate</keyword>
<sequence>MNKNLKQNSFLFGSNAVFIEELYQLYLTNKNAVDESWQNYFQTIKDSDHTQVSRSTARIITEFNQSKQDISLDNTSLLKLAQLKGSAGDTEPQVAAYLSMREDSATYQARTSPAKVEFRKGFKEYESSVTVNKLRVKAMIAAYREYSHYLVPLDPLRLQLPKTKEELGLNKENFGFTNDQLSSIIEIDNEFFAVESCTLQELINSLDQAYAKNIAIEFNHVKNKEEKSWLCKQLENNSLESNNLKSNNFTISQHKKKILQDLVEVEGFEQYLHVKFPGAKRFSVEGGEAAVIAIDQAIDLSMQQGVGDVVLGMSHRGRISTLAKIMSKPYHAIMAGFITGSFCSNDLDIAGDVKYHMGYSSERVRGEMKAYLSLASNPSHLEAINPVVAGKVRGKQDEINDLQRKKVLGILVHGDSAFCGQGVVAESLAMAELTAYTVGGIIHLVINNQLGFTANNSETTVSRYSTEFAKIIDIPILHVNGDDIEAVLKATNIAVNYRHKFAKDIVVEIVCYRKYGHNEGDEPMYTQGPMYNVIKNKPSPATVYADSLLLEGVIDENYLATLKSQFKLKLDKEYEEAKNYRPKLQCLEKLWVGYKREDNGPVITGVNKNVLKEFGIKLCEVPEGFPVHPKLTKLFAARKNTLIQDQPIDWATAEQLAFASLLSVGNNIRFTGQDSVRGTFSHRHAILHSQIDRATYTPLNNISSGQGHFDIANSNLSEYAVLGFEFGYSLINPRNLVIWEAQFGDFANGAQIIFDQFISSCEDKWLRMSGIVVLLPHGYEGQGSEHSSARLERFLQLAAKNNIKVTYPTTPASFFHLLRRQICSTTRRPLIVMSPKSLLRHKMVVSDLAELDENTSFLPILDEINHKLNPLEIKRVIFCTGKVYYDLLEARNNKNIRNIVIIRVEQLYPFAQDMVIKILTKYNKAKEFIWCQEEPNNMGAWSFIRELLDNCLKEALINDRIRYIGRESSAAPSTNIPDIHSKQQQQLLEEAIVK</sequence>
<dbReference type="InterPro" id="IPR001017">
    <property type="entry name" value="DH_E1"/>
</dbReference>
<dbReference type="Pfam" id="PF16870">
    <property type="entry name" value="OxoGdeHyase_C"/>
    <property type="match status" value="1"/>
</dbReference>
<comment type="function">
    <text evidence="7">The 2-oxoglutarate dehydrogenase complex catalyzes the overall conversion of 2-oxoglutarate to succinyl-CoA and CO(2). It contains multiple copies of three enzymatic components: 2-oxoglutarate dehydrogenase (E1), dihydrolipoamide succinyltransferase (E2) and lipoamide dehydrogenase (E3).</text>
</comment>
<dbReference type="PANTHER" id="PTHR23152:SF4">
    <property type="entry name" value="2-OXOADIPATE DEHYDROGENASE COMPLEX COMPONENT E1"/>
    <property type="match status" value="1"/>
</dbReference>
<dbReference type="GO" id="GO:0004591">
    <property type="term" value="F:oxoglutarate dehydrogenase (succinyl-transferring) activity"/>
    <property type="evidence" value="ECO:0007669"/>
    <property type="project" value="UniProtKB-EC"/>
</dbReference>
<keyword evidence="12" id="KW-1185">Reference proteome</keyword>
<evidence type="ECO:0000256" key="1">
    <source>
        <dbReference type="ARBA" id="ARBA00001964"/>
    </source>
</evidence>
<evidence type="ECO:0000256" key="8">
    <source>
        <dbReference type="ARBA" id="ARBA00040267"/>
    </source>
</evidence>
<reference evidence="11" key="1">
    <citation type="submission" date="2022-07" db="EMBL/GenBank/DDBJ databases">
        <authorList>
            <person name="Trinca V."/>
            <person name="Uliana J.V.C."/>
            <person name="Torres T.T."/>
            <person name="Ward R.J."/>
            <person name="Monesi N."/>
        </authorList>
    </citation>
    <scope>NUCLEOTIDE SEQUENCE</scope>
    <source>
        <strain evidence="11">HSMRA1968</strain>
        <tissue evidence="11">Whole embryos</tissue>
    </source>
</reference>
<evidence type="ECO:0000256" key="3">
    <source>
        <dbReference type="ARBA" id="ARBA00012280"/>
    </source>
</evidence>
<dbReference type="Gene3D" id="3.40.50.12470">
    <property type="match status" value="1"/>
</dbReference>
<evidence type="ECO:0000313" key="12">
    <source>
        <dbReference type="Proteomes" id="UP001151699"/>
    </source>
</evidence>
<comment type="caution">
    <text evidence="11">The sequence shown here is derived from an EMBL/GenBank/DDBJ whole genome shotgun (WGS) entry which is preliminary data.</text>
</comment>
<evidence type="ECO:0000256" key="2">
    <source>
        <dbReference type="ARBA" id="ARBA00006936"/>
    </source>
</evidence>
<keyword evidence="4" id="KW-0809">Transit peptide</keyword>
<dbReference type="Proteomes" id="UP001151699">
    <property type="component" value="Chromosome A"/>
</dbReference>
<dbReference type="EMBL" id="WJQU01000001">
    <property type="protein sequence ID" value="KAJ6645069.1"/>
    <property type="molecule type" value="Genomic_DNA"/>
</dbReference>
<evidence type="ECO:0000256" key="4">
    <source>
        <dbReference type="ARBA" id="ARBA00022946"/>
    </source>
</evidence>
<dbReference type="SMART" id="SM00861">
    <property type="entry name" value="Transket_pyr"/>
    <property type="match status" value="1"/>
</dbReference>
<dbReference type="InterPro" id="IPR011603">
    <property type="entry name" value="2oxoglutarate_DH_E1"/>
</dbReference>
<dbReference type="Pfam" id="PF16078">
    <property type="entry name" value="2-oxogl_dehyd_N"/>
    <property type="match status" value="1"/>
</dbReference>
<evidence type="ECO:0000256" key="5">
    <source>
        <dbReference type="ARBA" id="ARBA00023002"/>
    </source>
</evidence>
<dbReference type="PIRSF" id="PIRSF000157">
    <property type="entry name" value="Oxoglu_dh_E1"/>
    <property type="match status" value="1"/>
</dbReference>
<keyword evidence="5" id="KW-0560">Oxidoreductase</keyword>
<dbReference type="CDD" id="cd02016">
    <property type="entry name" value="TPP_E1_OGDC_like"/>
    <property type="match status" value="1"/>
</dbReference>
<dbReference type="Gene3D" id="3.40.50.970">
    <property type="match status" value="1"/>
</dbReference>
<feature type="domain" description="Transketolase-like pyrimidine-binding" evidence="10">
    <location>
        <begin position="648"/>
        <end position="841"/>
    </location>
</feature>